<dbReference type="InterPro" id="IPR002126">
    <property type="entry name" value="Cadherin-like_dom"/>
</dbReference>
<dbReference type="CDD" id="cd11304">
    <property type="entry name" value="Cadherin_repeat"/>
    <property type="match status" value="1"/>
</dbReference>
<dbReference type="PROSITE" id="PS50268">
    <property type="entry name" value="CADHERIN_2"/>
    <property type="match status" value="2"/>
</dbReference>
<keyword evidence="3 5" id="KW-0106">Calcium</keyword>
<dbReference type="OrthoDB" id="6252479at2759"/>
<dbReference type="PROSITE" id="PS00232">
    <property type="entry name" value="CADHERIN_1"/>
    <property type="match status" value="1"/>
</dbReference>
<evidence type="ECO:0000256" key="1">
    <source>
        <dbReference type="ARBA" id="ARBA00004370"/>
    </source>
</evidence>
<name>A0A3P7NXU4_DIBLA</name>
<dbReference type="GO" id="GO:0005509">
    <property type="term" value="F:calcium ion binding"/>
    <property type="evidence" value="ECO:0007669"/>
    <property type="project" value="UniProtKB-UniRule"/>
</dbReference>
<dbReference type="PANTHER" id="PTHR24027:SF423">
    <property type="entry name" value="PROTOCADHERIN-16"/>
    <property type="match status" value="1"/>
</dbReference>
<dbReference type="SUPFAM" id="SSF49313">
    <property type="entry name" value="Cadherin-like"/>
    <property type="match status" value="1"/>
</dbReference>
<dbReference type="GO" id="GO:0016477">
    <property type="term" value="P:cell migration"/>
    <property type="evidence" value="ECO:0007669"/>
    <property type="project" value="TreeGrafter"/>
</dbReference>
<dbReference type="Proteomes" id="UP000281553">
    <property type="component" value="Unassembled WGS sequence"/>
</dbReference>
<protein>
    <recommendedName>
        <fullName evidence="7">Cadherin domain-containing protein</fullName>
    </recommendedName>
</protein>
<feature type="region of interest" description="Disordered" evidence="6">
    <location>
        <begin position="1"/>
        <end position="33"/>
    </location>
</feature>
<keyword evidence="9" id="KW-1185">Reference proteome</keyword>
<feature type="domain" description="Cadherin" evidence="7">
    <location>
        <begin position="198"/>
        <end position="255"/>
    </location>
</feature>
<dbReference type="GO" id="GO:0007156">
    <property type="term" value="P:homophilic cell adhesion via plasma membrane adhesion molecules"/>
    <property type="evidence" value="ECO:0007669"/>
    <property type="project" value="InterPro"/>
</dbReference>
<feature type="region of interest" description="Disordered" evidence="6">
    <location>
        <begin position="60"/>
        <end position="93"/>
    </location>
</feature>
<evidence type="ECO:0000256" key="2">
    <source>
        <dbReference type="ARBA" id="ARBA00022737"/>
    </source>
</evidence>
<dbReference type="EMBL" id="UYRU01049100">
    <property type="protein sequence ID" value="VDN10416.1"/>
    <property type="molecule type" value="Genomic_DNA"/>
</dbReference>
<evidence type="ECO:0000256" key="3">
    <source>
        <dbReference type="ARBA" id="ARBA00022837"/>
    </source>
</evidence>
<feature type="domain" description="Cadherin" evidence="7">
    <location>
        <begin position="105"/>
        <end position="145"/>
    </location>
</feature>
<reference evidence="8 9" key="1">
    <citation type="submission" date="2018-11" db="EMBL/GenBank/DDBJ databases">
        <authorList>
            <consortium name="Pathogen Informatics"/>
        </authorList>
    </citation>
    <scope>NUCLEOTIDE SEQUENCE [LARGE SCALE GENOMIC DNA]</scope>
</reference>
<dbReference type="Gene3D" id="2.60.40.60">
    <property type="entry name" value="Cadherins"/>
    <property type="match status" value="2"/>
</dbReference>
<evidence type="ECO:0000256" key="5">
    <source>
        <dbReference type="PROSITE-ProRule" id="PRU00043"/>
    </source>
</evidence>
<accession>A0A3P7NXU4</accession>
<dbReference type="AlphaFoldDB" id="A0A3P7NXU4"/>
<evidence type="ECO:0000313" key="9">
    <source>
        <dbReference type="Proteomes" id="UP000281553"/>
    </source>
</evidence>
<feature type="compositionally biased region" description="Polar residues" evidence="6">
    <location>
        <begin position="21"/>
        <end position="32"/>
    </location>
</feature>
<dbReference type="Pfam" id="PF00028">
    <property type="entry name" value="Cadherin"/>
    <property type="match status" value="1"/>
</dbReference>
<evidence type="ECO:0000256" key="6">
    <source>
        <dbReference type="SAM" id="MobiDB-lite"/>
    </source>
</evidence>
<dbReference type="InterPro" id="IPR015919">
    <property type="entry name" value="Cadherin-like_sf"/>
</dbReference>
<dbReference type="InterPro" id="IPR020894">
    <property type="entry name" value="Cadherin_CS"/>
</dbReference>
<keyword evidence="2" id="KW-0677">Repeat</keyword>
<comment type="subcellular location">
    <subcellularLocation>
        <location evidence="1">Membrane</location>
    </subcellularLocation>
</comment>
<organism evidence="8 9">
    <name type="scientific">Dibothriocephalus latus</name>
    <name type="common">Fish tapeworm</name>
    <name type="synonym">Diphyllobothrium latum</name>
    <dbReference type="NCBI Taxonomy" id="60516"/>
    <lineage>
        <taxon>Eukaryota</taxon>
        <taxon>Metazoa</taxon>
        <taxon>Spiralia</taxon>
        <taxon>Lophotrochozoa</taxon>
        <taxon>Platyhelminthes</taxon>
        <taxon>Cestoda</taxon>
        <taxon>Eucestoda</taxon>
        <taxon>Diphyllobothriidea</taxon>
        <taxon>Diphyllobothriidae</taxon>
        <taxon>Dibothriocephalus</taxon>
    </lineage>
</organism>
<dbReference type="PANTHER" id="PTHR24027">
    <property type="entry name" value="CADHERIN-23"/>
    <property type="match status" value="1"/>
</dbReference>
<evidence type="ECO:0000259" key="7">
    <source>
        <dbReference type="PROSITE" id="PS50268"/>
    </source>
</evidence>
<dbReference type="GO" id="GO:0008013">
    <property type="term" value="F:beta-catenin binding"/>
    <property type="evidence" value="ECO:0007669"/>
    <property type="project" value="TreeGrafter"/>
</dbReference>
<keyword evidence="4" id="KW-0472">Membrane</keyword>
<dbReference type="GO" id="GO:0016342">
    <property type="term" value="C:catenin complex"/>
    <property type="evidence" value="ECO:0007669"/>
    <property type="project" value="TreeGrafter"/>
</dbReference>
<sequence>VVSIESGVPTEPARTQPAAPTEQSSTAPSTTPAKIASKFTVSAVTEASSPAVLIVNSSQLETDSPARCPPPPCTPSASIRSESPGPQHEATQHVSRLACWDAADMSFSAFDGSGKERNRGRTRRLTSTLSVSIHVQDRNDNAPTFTQPVFSAELEENNALREKIIQLSCNVKDKKVPYRDKSIRTLRMSLDQIALMVSILPQVTSKDYDTEENAVTRYKIIGNNEDASLFYLDEETGWLYAIARFDRESRDHYSVSTTQI</sequence>
<gene>
    <name evidence="8" type="ORF">DILT_LOCUS6247</name>
</gene>
<dbReference type="GO" id="GO:0045296">
    <property type="term" value="F:cadherin binding"/>
    <property type="evidence" value="ECO:0007669"/>
    <property type="project" value="TreeGrafter"/>
</dbReference>
<feature type="non-terminal residue" evidence="8">
    <location>
        <position position="1"/>
    </location>
</feature>
<proteinExistence type="predicted"/>
<dbReference type="PRINTS" id="PR00205">
    <property type="entry name" value="CADHERIN"/>
</dbReference>
<dbReference type="InterPro" id="IPR039808">
    <property type="entry name" value="Cadherin"/>
</dbReference>
<evidence type="ECO:0000256" key="4">
    <source>
        <dbReference type="ARBA" id="ARBA00023136"/>
    </source>
</evidence>
<evidence type="ECO:0000313" key="8">
    <source>
        <dbReference type="EMBL" id="VDN10416.1"/>
    </source>
</evidence>